<comment type="caution">
    <text evidence="2">The sequence shown here is derived from an EMBL/GenBank/DDBJ whole genome shotgun (WGS) entry which is preliminary data.</text>
</comment>
<feature type="signal peptide" evidence="1">
    <location>
        <begin position="1"/>
        <end position="20"/>
    </location>
</feature>
<dbReference type="Proteomes" id="UP000286678">
    <property type="component" value="Unassembled WGS sequence"/>
</dbReference>
<dbReference type="EMBL" id="PIPT01000007">
    <property type="protein sequence ID" value="RUO46841.1"/>
    <property type="molecule type" value="Genomic_DNA"/>
</dbReference>
<keyword evidence="3" id="KW-1185">Reference proteome</keyword>
<protein>
    <recommendedName>
        <fullName evidence="4">Bacterial repeat domain-containing protein</fullName>
    </recommendedName>
</protein>
<dbReference type="PROSITE" id="PS51257">
    <property type="entry name" value="PROKAR_LIPOPROTEIN"/>
    <property type="match status" value="1"/>
</dbReference>
<gene>
    <name evidence="2" type="ORF">CWE21_09555</name>
</gene>
<evidence type="ECO:0000313" key="2">
    <source>
        <dbReference type="EMBL" id="RUO46841.1"/>
    </source>
</evidence>
<organism evidence="2 3">
    <name type="scientific">Pseudidiomarina aquimaris</name>
    <dbReference type="NCBI Taxonomy" id="641841"/>
    <lineage>
        <taxon>Bacteria</taxon>
        <taxon>Pseudomonadati</taxon>
        <taxon>Pseudomonadota</taxon>
        <taxon>Gammaproteobacteria</taxon>
        <taxon>Alteromonadales</taxon>
        <taxon>Idiomarinaceae</taxon>
        <taxon>Pseudidiomarina</taxon>
    </lineage>
</organism>
<evidence type="ECO:0008006" key="4">
    <source>
        <dbReference type="Google" id="ProtNLM"/>
    </source>
</evidence>
<accession>A0A432XDM7</accession>
<dbReference type="RefSeq" id="WP_126834218.1">
    <property type="nucleotide sequence ID" value="NZ_PIPT01000007.1"/>
</dbReference>
<sequence length="764" mass="82925">MQLKKSALLVFLLTSLTACGGGSDTPKPTPEISKYTVTVDHNSGGAVSPTTASVESGSTATFEISPDEGYSVSSASGCNGSLTDLSYTTGAINQACTVQVTFAESVVSTTIAVSDDVAALGSTSVSSNYPSDAIQIDYGEGKLSLSVPESRFTTGFEEALIVVISGQLDDDRAMQYALMLTPDDLAKLEEPDALSSVRVDTVSTAFAAYAVSYTEMESPTREALAEFEQVFVPDTLLRRGHLLSLYQSGERANAFGEDINIFAILSSNLAYREAFDAAIQGRPRLDVLAQEAEQQLYEVLDQNDGVELPYGEYFEFTNDASGDLTKLYADYSTSAITATVGPVAEAELSYTLVDGEIVIDQDAATRPMSTDLSSCTHDTTALTSEQFFVDAAYSASRYTLNLPCERAIVALKPLRRIGDAYLTLITTRDYVPPADFSFMGYGNFTTDEVVIEKQSLRLLNQVDSDSLLTGDSFSITAGSQLVLPIVDFSQLYSYGGGSDLAEFSTTTNMSGSYITSAADAEVDIPALDEYERSGAWTLNESKTELTLTLDEQPNVDVRVHKAMVHGSEYALLNEVSVSGYVGYRFLSYGGRIDEPMPPEAIVGLNDKTDPEMLVLALDPRFDSQLERFYENSYVYPYSFLANGTGSYAFSDFSCDPQYFSSENPHEHLPKGCSATVRVAPQFNWDFSNDSIRRFNGGWNGNPMNCTSSFCSVELFRLLELTAEGSALVYRDKQSYQIRVQDGVPEIVALPSGPSSILRMRVVAQ</sequence>
<dbReference type="OrthoDB" id="6277674at2"/>
<name>A0A432XDM7_9GAMM</name>
<proteinExistence type="predicted"/>
<dbReference type="AlphaFoldDB" id="A0A432XDM7"/>
<evidence type="ECO:0000313" key="3">
    <source>
        <dbReference type="Proteomes" id="UP000286678"/>
    </source>
</evidence>
<evidence type="ECO:0000256" key="1">
    <source>
        <dbReference type="SAM" id="SignalP"/>
    </source>
</evidence>
<feature type="chain" id="PRO_5019528706" description="Bacterial repeat domain-containing protein" evidence="1">
    <location>
        <begin position="21"/>
        <end position="764"/>
    </location>
</feature>
<reference evidence="3" key="1">
    <citation type="journal article" date="2018" name="Front. Microbiol.">
        <title>Genome-Based Analysis Reveals the Taxonomy and Diversity of the Family Idiomarinaceae.</title>
        <authorList>
            <person name="Liu Y."/>
            <person name="Lai Q."/>
            <person name="Shao Z."/>
        </authorList>
    </citation>
    <scope>NUCLEOTIDE SEQUENCE [LARGE SCALE GENOMIC DNA]</scope>
    <source>
        <strain evidence="3">SW15</strain>
    </source>
</reference>
<keyword evidence="1" id="KW-0732">Signal</keyword>